<dbReference type="InterPro" id="IPR006652">
    <property type="entry name" value="Kelch_1"/>
</dbReference>
<gene>
    <name evidence="3" type="ordered locus">AXX17_At5g47710</name>
</gene>
<evidence type="ECO:0000256" key="1">
    <source>
        <dbReference type="SAM" id="MobiDB-lite"/>
    </source>
</evidence>
<dbReference type="InterPro" id="IPR036047">
    <property type="entry name" value="F-box-like_dom_sf"/>
</dbReference>
<dbReference type="ExpressionAtlas" id="A0A178UEH0">
    <property type="expression patterns" value="baseline and differential"/>
</dbReference>
<sequence>MSSPEKKRKKRSLEPSPESTPNPSLPDDLIVSILARVSRLYYPILSLVSKSSRTLVTSPELYKTRSFFNRTESCLYVCLDFPPDPNPRWFTLYRKPNQNITEKTKNSSGFVLAPIPNHHSHSSSIVAIGSNIYAIGGSIENSPSSKVSILDCRSHTWHEAPSMRMKRNYPAANVVDGKIYVAGGLEEFDSSKWMEVFDIKTQTWEFVLSPLAERFIYRSLVIEGEIYIFGDKVVTYKPKEDRWGGVGEHQSMDLGLFFHSYCVIDNVLYCYRPGGIKWYESEKRSWRKLRGLKGLSKLASSCVKLADYGGKMALLWDKYIPCSGNKSHSISCAVVSLERCKNQGIRGKVEWFDDMLTVPSSYNFVGALAATL</sequence>
<feature type="region of interest" description="Disordered" evidence="1">
    <location>
        <begin position="1"/>
        <end position="24"/>
    </location>
</feature>
<protein>
    <recommendedName>
        <fullName evidence="2">F-box domain-containing protein</fullName>
    </recommendedName>
</protein>
<evidence type="ECO:0000313" key="4">
    <source>
        <dbReference type="Proteomes" id="UP000078284"/>
    </source>
</evidence>
<dbReference type="InterPro" id="IPR057499">
    <property type="entry name" value="Kelch_FKB95"/>
</dbReference>
<dbReference type="Gene3D" id="2.120.10.80">
    <property type="entry name" value="Kelch-type beta propeller"/>
    <property type="match status" value="1"/>
</dbReference>
<proteinExistence type="predicted"/>
<dbReference type="Proteomes" id="UP000078284">
    <property type="component" value="Chromosome 5"/>
</dbReference>
<dbReference type="AlphaFoldDB" id="A0A178UEH0"/>
<dbReference type="PANTHER" id="PTHR24414:SF184">
    <property type="entry name" value="GALACTOSE OXIDASE_KELCH REPEAT SUPERFAMILY PROTEIN"/>
    <property type="match status" value="1"/>
</dbReference>
<dbReference type="SMART" id="SM00612">
    <property type="entry name" value="Kelch"/>
    <property type="match status" value="2"/>
</dbReference>
<reference evidence="4" key="1">
    <citation type="journal article" date="2016" name="Proc. Natl. Acad. Sci. U.S.A.">
        <title>Chromosome-level assembly of Arabidopsis thaliana Ler reveals the extent of translocation and inversion polymorphisms.</title>
        <authorList>
            <person name="Zapata L."/>
            <person name="Ding J."/>
            <person name="Willing E.M."/>
            <person name="Hartwig B."/>
            <person name="Bezdan D."/>
            <person name="Jiao W.B."/>
            <person name="Patel V."/>
            <person name="Velikkakam James G."/>
            <person name="Koornneef M."/>
            <person name="Ossowski S."/>
            <person name="Schneeberger K."/>
        </authorList>
    </citation>
    <scope>NUCLEOTIDE SEQUENCE [LARGE SCALE GENOMIC DNA]</scope>
    <source>
        <strain evidence="4">cv. Landsberg erecta</strain>
    </source>
</reference>
<name>A0A178UEH0_ARATH</name>
<dbReference type="InterPro" id="IPR015915">
    <property type="entry name" value="Kelch-typ_b-propeller"/>
</dbReference>
<dbReference type="PANTHER" id="PTHR24414">
    <property type="entry name" value="F-BOX/KELCH-REPEAT PROTEIN SKIP4"/>
    <property type="match status" value="1"/>
</dbReference>
<comment type="caution">
    <text evidence="3">The sequence shown here is derived from an EMBL/GenBank/DDBJ whole genome shotgun (WGS) entry which is preliminary data.</text>
</comment>
<organism evidence="3 4">
    <name type="scientific">Arabidopsis thaliana</name>
    <name type="common">Mouse-ear cress</name>
    <dbReference type="NCBI Taxonomy" id="3702"/>
    <lineage>
        <taxon>Eukaryota</taxon>
        <taxon>Viridiplantae</taxon>
        <taxon>Streptophyta</taxon>
        <taxon>Embryophyta</taxon>
        <taxon>Tracheophyta</taxon>
        <taxon>Spermatophyta</taxon>
        <taxon>Magnoliopsida</taxon>
        <taxon>eudicotyledons</taxon>
        <taxon>Gunneridae</taxon>
        <taxon>Pentapetalae</taxon>
        <taxon>rosids</taxon>
        <taxon>malvids</taxon>
        <taxon>Brassicales</taxon>
        <taxon>Brassicaceae</taxon>
        <taxon>Camelineae</taxon>
        <taxon>Arabidopsis</taxon>
    </lineage>
</organism>
<dbReference type="Pfam" id="PF25210">
    <property type="entry name" value="Kelch_FKB95"/>
    <property type="match status" value="1"/>
</dbReference>
<feature type="compositionally biased region" description="Basic residues" evidence="1">
    <location>
        <begin position="1"/>
        <end position="11"/>
    </location>
</feature>
<dbReference type="CDD" id="cd22152">
    <property type="entry name" value="F-box_AtAFR-like"/>
    <property type="match status" value="1"/>
</dbReference>
<dbReference type="SUPFAM" id="SSF81383">
    <property type="entry name" value="F-box domain"/>
    <property type="match status" value="1"/>
</dbReference>
<evidence type="ECO:0000313" key="3">
    <source>
        <dbReference type="EMBL" id="OAO91557.1"/>
    </source>
</evidence>
<dbReference type="SMART" id="SM00256">
    <property type="entry name" value="FBOX"/>
    <property type="match status" value="1"/>
</dbReference>
<feature type="domain" description="F-box" evidence="2">
    <location>
        <begin position="25"/>
        <end position="65"/>
    </location>
</feature>
<dbReference type="SUPFAM" id="SSF117281">
    <property type="entry name" value="Kelch motif"/>
    <property type="match status" value="1"/>
</dbReference>
<dbReference type="InterPro" id="IPR050354">
    <property type="entry name" value="F-box/kelch-repeat_ARATH"/>
</dbReference>
<dbReference type="EMBL" id="LUHQ01000005">
    <property type="protein sequence ID" value="OAO91557.1"/>
    <property type="molecule type" value="Genomic_DNA"/>
</dbReference>
<dbReference type="InterPro" id="IPR001810">
    <property type="entry name" value="F-box_dom"/>
</dbReference>
<dbReference type="Pfam" id="PF00646">
    <property type="entry name" value="F-box"/>
    <property type="match status" value="1"/>
</dbReference>
<evidence type="ECO:0000259" key="2">
    <source>
        <dbReference type="SMART" id="SM00256"/>
    </source>
</evidence>
<accession>A0A178UEH0</accession>